<reference evidence="1 2" key="1">
    <citation type="journal article" date="2023" name="G3 (Bethesda)">
        <title>A chromosome-length genome assembly and annotation of blackberry (Rubus argutus, cv. 'Hillquist').</title>
        <authorList>
            <person name="Bruna T."/>
            <person name="Aryal R."/>
            <person name="Dudchenko O."/>
            <person name="Sargent D.J."/>
            <person name="Mead D."/>
            <person name="Buti M."/>
            <person name="Cavallini A."/>
            <person name="Hytonen T."/>
            <person name="Andres J."/>
            <person name="Pham M."/>
            <person name="Weisz D."/>
            <person name="Mascagni F."/>
            <person name="Usai G."/>
            <person name="Natali L."/>
            <person name="Bassil N."/>
            <person name="Fernandez G.E."/>
            <person name="Lomsadze A."/>
            <person name="Armour M."/>
            <person name="Olukolu B."/>
            <person name="Poorten T."/>
            <person name="Britton C."/>
            <person name="Davik J."/>
            <person name="Ashrafi H."/>
            <person name="Aiden E.L."/>
            <person name="Borodovsky M."/>
            <person name="Worthington M."/>
        </authorList>
    </citation>
    <scope>NUCLEOTIDE SEQUENCE [LARGE SCALE GENOMIC DNA]</scope>
    <source>
        <strain evidence="1">PI 553951</strain>
    </source>
</reference>
<dbReference type="AlphaFoldDB" id="A0AAW1YR68"/>
<accession>A0AAW1YR68</accession>
<proteinExistence type="predicted"/>
<comment type="caution">
    <text evidence="1">The sequence shown here is derived from an EMBL/GenBank/DDBJ whole genome shotgun (WGS) entry which is preliminary data.</text>
</comment>
<gene>
    <name evidence="1" type="ORF">M0R45_006469</name>
</gene>
<dbReference type="EMBL" id="JBEDUW010000001">
    <property type="protein sequence ID" value="KAK9951007.1"/>
    <property type="molecule type" value="Genomic_DNA"/>
</dbReference>
<organism evidence="1 2">
    <name type="scientific">Rubus argutus</name>
    <name type="common">Southern blackberry</name>
    <dbReference type="NCBI Taxonomy" id="59490"/>
    <lineage>
        <taxon>Eukaryota</taxon>
        <taxon>Viridiplantae</taxon>
        <taxon>Streptophyta</taxon>
        <taxon>Embryophyta</taxon>
        <taxon>Tracheophyta</taxon>
        <taxon>Spermatophyta</taxon>
        <taxon>Magnoliopsida</taxon>
        <taxon>eudicotyledons</taxon>
        <taxon>Gunneridae</taxon>
        <taxon>Pentapetalae</taxon>
        <taxon>rosids</taxon>
        <taxon>fabids</taxon>
        <taxon>Rosales</taxon>
        <taxon>Rosaceae</taxon>
        <taxon>Rosoideae</taxon>
        <taxon>Rosoideae incertae sedis</taxon>
        <taxon>Rubus</taxon>
    </lineage>
</organism>
<dbReference type="Proteomes" id="UP001457282">
    <property type="component" value="Unassembled WGS sequence"/>
</dbReference>
<evidence type="ECO:0000313" key="1">
    <source>
        <dbReference type="EMBL" id="KAK9951007.1"/>
    </source>
</evidence>
<protein>
    <submittedName>
        <fullName evidence="1">Uncharacterized protein</fullName>
    </submittedName>
</protein>
<name>A0AAW1YR68_RUBAR</name>
<sequence length="142" mass="15369">MCFHPRRDILRVAQLTASWTCYHRRRSSAQSQFASHSTKNQNQSARTLQTFAVYSTASPVAPSPAQFLLPPTPTILALGLAADDVSFSTHTVAKPLPRFVVFCSVAMPRSDSQAIPDVVLLSAAVLSLASIKTDYVVPLPSV</sequence>
<evidence type="ECO:0000313" key="2">
    <source>
        <dbReference type="Proteomes" id="UP001457282"/>
    </source>
</evidence>
<keyword evidence="2" id="KW-1185">Reference proteome</keyword>